<reference evidence="1 2" key="1">
    <citation type="journal article" date="2021" name="Elife">
        <title>Chloroplast acquisition without the gene transfer in kleptoplastic sea slugs, Plakobranchus ocellatus.</title>
        <authorList>
            <person name="Maeda T."/>
            <person name="Takahashi S."/>
            <person name="Yoshida T."/>
            <person name="Shimamura S."/>
            <person name="Takaki Y."/>
            <person name="Nagai Y."/>
            <person name="Toyoda A."/>
            <person name="Suzuki Y."/>
            <person name="Arimoto A."/>
            <person name="Ishii H."/>
            <person name="Satoh N."/>
            <person name="Nishiyama T."/>
            <person name="Hasebe M."/>
            <person name="Maruyama T."/>
            <person name="Minagawa J."/>
            <person name="Obokata J."/>
            <person name="Shigenobu S."/>
        </authorList>
    </citation>
    <scope>NUCLEOTIDE SEQUENCE [LARGE SCALE GENOMIC DNA]</scope>
</reference>
<gene>
    <name evidence="1" type="ORF">ElyMa_005979700</name>
</gene>
<comment type="caution">
    <text evidence="1">The sequence shown here is derived from an EMBL/GenBank/DDBJ whole genome shotgun (WGS) entry which is preliminary data.</text>
</comment>
<sequence length="133" mass="14882">MLETKRSGFTTILDYILVPGNSSTIMAPPNDYDEPSSFAPAQPSPRQSLCAHHRRSVPHASSCSRCFRREKSRCRLRRLSSILPVTGTMQEAVDNLTLPAPAASFIKVRFHIDSPFKTPTFALHFCFLAFITL</sequence>
<dbReference type="EMBL" id="BMAT01012018">
    <property type="protein sequence ID" value="GFR83623.1"/>
    <property type="molecule type" value="Genomic_DNA"/>
</dbReference>
<organism evidence="1 2">
    <name type="scientific">Elysia marginata</name>
    <dbReference type="NCBI Taxonomy" id="1093978"/>
    <lineage>
        <taxon>Eukaryota</taxon>
        <taxon>Metazoa</taxon>
        <taxon>Spiralia</taxon>
        <taxon>Lophotrochozoa</taxon>
        <taxon>Mollusca</taxon>
        <taxon>Gastropoda</taxon>
        <taxon>Heterobranchia</taxon>
        <taxon>Euthyneura</taxon>
        <taxon>Panpulmonata</taxon>
        <taxon>Sacoglossa</taxon>
        <taxon>Placobranchoidea</taxon>
        <taxon>Plakobranchidae</taxon>
        <taxon>Elysia</taxon>
    </lineage>
</organism>
<proteinExistence type="predicted"/>
<evidence type="ECO:0000313" key="1">
    <source>
        <dbReference type="EMBL" id="GFR83623.1"/>
    </source>
</evidence>
<accession>A0AAV4GDP2</accession>
<protein>
    <submittedName>
        <fullName evidence="1">Uncharacterized protein</fullName>
    </submittedName>
</protein>
<dbReference type="Proteomes" id="UP000762676">
    <property type="component" value="Unassembled WGS sequence"/>
</dbReference>
<evidence type="ECO:0000313" key="2">
    <source>
        <dbReference type="Proteomes" id="UP000762676"/>
    </source>
</evidence>
<keyword evidence="2" id="KW-1185">Reference proteome</keyword>
<name>A0AAV4GDP2_9GAST</name>
<dbReference type="AlphaFoldDB" id="A0AAV4GDP2"/>